<gene>
    <name evidence="1" type="ORF">VNE69_12003</name>
</gene>
<sequence length="709" mass="84549">MKKIEDRDYLLFDHSKRYMTISISKDQDFYGDNSDAFIEVTLCFDIKNNYEIDFIINCGNKSLNQIITELEEKIQSFISFPYNKEFVLFYSEYQLGDSISLDGTITMENVIETIKKINSQRKINKKGREIYYENICIESGYFEDIIKEISENKVNVEHAIKYYDYVPNYFLFRIDIENKSFLFQFYIEEIDYENDIKMNLENKYDEKILIKLLERYNLSYEYLFDTPFIVVPINCIPNGIEIIHEDIIFKMEIETDAVVFSQNSKIYIYSIRDDVQEFFFIDEQCLMEFRKFIEIASRINDENIKKAIGIFYRLLKIENFVNFILEILLNRPISAIKIILAHNLLYYNIIDEPELKVVISNEKHNNIRKTEVVNKILSKIHTFYYNEFFVVKICLLLETEKYIVRNNLENDVFCKNLELIGNLIRLKNSKNDFEMIDKKDNFNLIGILEEMVSVHIVHFKTYKKKVLTYICKTLSLFTGLNTNFIDYFDKKHYAKIVIYEVIESFGLNKNKVEKCNKVVRKKLIENTQEDIKLEVERKNKEAEFNKILQILKKNSLENELKKRKKEALNSDTVALFNKDIINEFANELISDGIRLIENTFLSKIINKGINEQIINEYKEELKENLIKEIKINIKKNIKKKSKISLMKITVELFKSEVKNLNFLRKNQEKILHDIINLIQEVSILEFFNREFGKNLHNILIKMLKNQNKL</sequence>
<name>A0AAX4JGJ3_9MICR</name>
<protein>
    <recommendedName>
        <fullName evidence="3">Ubiquitin-like domain-containing protein</fullName>
    </recommendedName>
</protein>
<dbReference type="EMBL" id="CP142737">
    <property type="protein sequence ID" value="WUR05018.1"/>
    <property type="molecule type" value="Genomic_DNA"/>
</dbReference>
<organism evidence="1 2">
    <name type="scientific">Vairimorpha necatrix</name>
    <dbReference type="NCBI Taxonomy" id="6039"/>
    <lineage>
        <taxon>Eukaryota</taxon>
        <taxon>Fungi</taxon>
        <taxon>Fungi incertae sedis</taxon>
        <taxon>Microsporidia</taxon>
        <taxon>Nosematidae</taxon>
        <taxon>Vairimorpha</taxon>
    </lineage>
</organism>
<keyword evidence="2" id="KW-1185">Reference proteome</keyword>
<dbReference type="KEGG" id="vnx:VNE69_12003"/>
<dbReference type="RefSeq" id="XP_065331163.1">
    <property type="nucleotide sequence ID" value="XM_065475091.1"/>
</dbReference>
<reference evidence="1" key="1">
    <citation type="journal article" date="2024" name="BMC Genomics">
        <title>Functional annotation of a divergent genome using sequence and structure-based similarity.</title>
        <authorList>
            <person name="Svedberg D."/>
            <person name="Winiger R.R."/>
            <person name="Berg A."/>
            <person name="Sharma H."/>
            <person name="Tellgren-Roth C."/>
            <person name="Debrunner-Vossbrinck B.A."/>
            <person name="Vossbrinck C.R."/>
            <person name="Barandun J."/>
        </authorList>
    </citation>
    <scope>NUCLEOTIDE SEQUENCE</scope>
    <source>
        <strain evidence="1">Illinois isolate</strain>
    </source>
</reference>
<accession>A0AAX4JGJ3</accession>
<evidence type="ECO:0008006" key="3">
    <source>
        <dbReference type="Google" id="ProtNLM"/>
    </source>
</evidence>
<dbReference type="Proteomes" id="UP001334084">
    <property type="component" value="Chromosome 12"/>
</dbReference>
<evidence type="ECO:0000313" key="2">
    <source>
        <dbReference type="Proteomes" id="UP001334084"/>
    </source>
</evidence>
<dbReference type="GeneID" id="90542865"/>
<proteinExistence type="predicted"/>
<dbReference type="AlphaFoldDB" id="A0AAX4JGJ3"/>
<evidence type="ECO:0000313" key="1">
    <source>
        <dbReference type="EMBL" id="WUR05018.1"/>
    </source>
</evidence>